<name>A0A3B0VZ34_9ZZZZ</name>
<dbReference type="InterPro" id="IPR015943">
    <property type="entry name" value="WD40/YVTN_repeat-like_dom_sf"/>
</dbReference>
<dbReference type="Gene3D" id="2.130.10.10">
    <property type="entry name" value="YVTN repeat-like/Quinoprotein amine dehydrogenase"/>
    <property type="match status" value="1"/>
</dbReference>
<dbReference type="EMBL" id="UOFA01000005">
    <property type="protein sequence ID" value="VAW43667.1"/>
    <property type="molecule type" value="Genomic_DNA"/>
</dbReference>
<sequence>MRSIKYILLSFLFTANAFAQEAITYQKPPQEILELTDIERAPSVIADSKKQKMLLVFRDQYKSIAELSEKELRLAGLRINPKTNIGSRTTYYNNIKLLTVASQAINDINGLPKKPRIANLNWSHDESKVAFTHTTTLGVELWYIDLTNLQAKRLTDATLNANMGSVFRWFKSDKSLLVKFLPTNRKALIDSNNAVPVGPTVSNSDGSKAQNRTYQDLLKNPNDEFNFEQLAHSELMEVNLKGKIKAWQPSAMYSTIDFSPDGKYIAV</sequence>
<protein>
    <recommendedName>
        <fullName evidence="2">S9 family peptidase</fullName>
    </recommendedName>
</protein>
<feature type="non-terminal residue" evidence="1">
    <location>
        <position position="267"/>
    </location>
</feature>
<accession>A0A3B0VZ34</accession>
<dbReference type="SUPFAM" id="SSF82171">
    <property type="entry name" value="DPP6 N-terminal domain-like"/>
    <property type="match status" value="1"/>
</dbReference>
<organism evidence="1">
    <name type="scientific">hydrothermal vent metagenome</name>
    <dbReference type="NCBI Taxonomy" id="652676"/>
    <lineage>
        <taxon>unclassified sequences</taxon>
        <taxon>metagenomes</taxon>
        <taxon>ecological metagenomes</taxon>
    </lineage>
</organism>
<evidence type="ECO:0000313" key="1">
    <source>
        <dbReference type="EMBL" id="VAW43667.1"/>
    </source>
</evidence>
<reference evidence="1" key="1">
    <citation type="submission" date="2018-06" db="EMBL/GenBank/DDBJ databases">
        <authorList>
            <person name="Zhirakovskaya E."/>
        </authorList>
    </citation>
    <scope>NUCLEOTIDE SEQUENCE</scope>
</reference>
<dbReference type="AlphaFoldDB" id="A0A3B0VZ34"/>
<gene>
    <name evidence="1" type="ORF">MNBD_GAMMA02-1187</name>
</gene>
<evidence type="ECO:0008006" key="2">
    <source>
        <dbReference type="Google" id="ProtNLM"/>
    </source>
</evidence>
<proteinExistence type="predicted"/>